<dbReference type="PANTHER" id="PTHR31343">
    <property type="entry name" value="T15D22.8"/>
    <property type="match status" value="1"/>
</dbReference>
<evidence type="ECO:0000313" key="4">
    <source>
        <dbReference type="Proteomes" id="UP000250235"/>
    </source>
</evidence>
<dbReference type="EMBL" id="KV011797">
    <property type="protein sequence ID" value="KZV25942.1"/>
    <property type="molecule type" value="Genomic_DNA"/>
</dbReference>
<dbReference type="InterPro" id="IPR008507">
    <property type="entry name" value="DUF789"/>
</dbReference>
<accession>A0A2Z7B329</accession>
<dbReference type="Proteomes" id="UP000250235">
    <property type="component" value="Unassembled WGS sequence"/>
</dbReference>
<dbReference type="PANTHER" id="PTHR31343:SF4">
    <property type="entry name" value="DUF789 DOMAIN-CONTAINING PROTEIN"/>
    <property type="match status" value="1"/>
</dbReference>
<dbReference type="AlphaFoldDB" id="A0A2Z7B329"/>
<evidence type="ECO:0000313" key="2">
    <source>
        <dbReference type="EMBL" id="KZV21570.1"/>
    </source>
</evidence>
<gene>
    <name evidence="3" type="ORF">F511_08887</name>
    <name evidence="2" type="ORF">F511_11063</name>
</gene>
<evidence type="ECO:0000256" key="1">
    <source>
        <dbReference type="SAM" id="MobiDB-lite"/>
    </source>
</evidence>
<name>A0A2Z7B329_9LAMI</name>
<dbReference type="Pfam" id="PF05623">
    <property type="entry name" value="DUF789"/>
    <property type="match status" value="1"/>
</dbReference>
<reference evidence="3 4" key="1">
    <citation type="journal article" date="2015" name="Proc. Natl. Acad. Sci. U.S.A.">
        <title>The resurrection genome of Boea hygrometrica: A blueprint for survival of dehydration.</title>
        <authorList>
            <person name="Xiao L."/>
            <person name="Yang G."/>
            <person name="Zhang L."/>
            <person name="Yang X."/>
            <person name="Zhao S."/>
            <person name="Ji Z."/>
            <person name="Zhou Q."/>
            <person name="Hu M."/>
            <person name="Wang Y."/>
            <person name="Chen M."/>
            <person name="Xu Y."/>
            <person name="Jin H."/>
            <person name="Xiao X."/>
            <person name="Hu G."/>
            <person name="Bao F."/>
            <person name="Hu Y."/>
            <person name="Wan P."/>
            <person name="Li L."/>
            <person name="Deng X."/>
            <person name="Kuang T."/>
            <person name="Xiang C."/>
            <person name="Zhu J.K."/>
            <person name="Oliver M.J."/>
            <person name="He Y."/>
        </authorList>
    </citation>
    <scope>NUCLEOTIDE SEQUENCE [LARGE SCALE GENOMIC DNA]</scope>
    <source>
        <strain evidence="4">cv. XS01</strain>
    </source>
</reference>
<reference evidence="3" key="2">
    <citation type="submission" date="2016-02" db="EMBL/GenBank/DDBJ databases">
        <authorList>
            <person name="Alioto T."/>
            <person name="Alioto T."/>
        </authorList>
    </citation>
    <scope>NUCLEOTIDE SEQUENCE</scope>
</reference>
<feature type="region of interest" description="Disordered" evidence="1">
    <location>
        <begin position="1"/>
        <end position="39"/>
    </location>
</feature>
<evidence type="ECO:0000313" key="3">
    <source>
        <dbReference type="EMBL" id="KZV25942.1"/>
    </source>
</evidence>
<organism evidence="3 4">
    <name type="scientific">Dorcoceras hygrometricum</name>
    <dbReference type="NCBI Taxonomy" id="472368"/>
    <lineage>
        <taxon>Eukaryota</taxon>
        <taxon>Viridiplantae</taxon>
        <taxon>Streptophyta</taxon>
        <taxon>Embryophyta</taxon>
        <taxon>Tracheophyta</taxon>
        <taxon>Spermatophyta</taxon>
        <taxon>Magnoliopsida</taxon>
        <taxon>eudicotyledons</taxon>
        <taxon>Gunneridae</taxon>
        <taxon>Pentapetalae</taxon>
        <taxon>asterids</taxon>
        <taxon>lamiids</taxon>
        <taxon>Lamiales</taxon>
        <taxon>Gesneriaceae</taxon>
        <taxon>Didymocarpoideae</taxon>
        <taxon>Trichosporeae</taxon>
        <taxon>Loxocarpinae</taxon>
        <taxon>Dorcoceras</taxon>
    </lineage>
</organism>
<dbReference type="EMBL" id="KV014882">
    <property type="protein sequence ID" value="KZV21570.1"/>
    <property type="molecule type" value="Genomic_DNA"/>
</dbReference>
<keyword evidence="4" id="KW-1185">Reference proteome</keyword>
<sequence>MPRRRRNAARQEGDRLQQRPQQETSTRKESAAGDDDSTAAVVSPIPASLSSPSVPITTNLDRFIKSVSPLVPMQILSVVNSNGSRKDSHTFFRLEDVWESFHEWSVYGVGVPLLLNAKDSIEQFYVPYLSGIQLYKDTSRHSSQISDFEEGNDAELHNAEHSDISGCNTRADDESVSGSTAKFGSSRTPFFQYFEYEPPHFRLPLTDKIWEFASQYPELVTSRSCDLLPSSWICVAWYPIYRIPVVPTLQHSEASFLTFYSLSTQSDTTRVHNDGDPANRYQLPVFGLVPSSSGTQELEQESSFLQAAEDWLRQHNIILPDYRFFRADGHYRR</sequence>
<dbReference type="OrthoDB" id="1716402at2759"/>
<protein>
    <submittedName>
        <fullName evidence="3">Uncharacterized protein</fullName>
    </submittedName>
</protein>
<proteinExistence type="predicted"/>